<gene>
    <name evidence="8 12" type="primary">fucK</name>
    <name evidence="12" type="ORF">NX722_21970</name>
</gene>
<feature type="domain" description="Carbohydrate kinase FGGY N-terminal" evidence="10">
    <location>
        <begin position="6"/>
        <end position="249"/>
    </location>
</feature>
<keyword evidence="6 8" id="KW-0294">Fucose metabolism</keyword>
<keyword evidence="7 8" id="KW-0119">Carbohydrate metabolism</keyword>
<evidence type="ECO:0000256" key="9">
    <source>
        <dbReference type="NCBIfam" id="TIGR02628"/>
    </source>
</evidence>
<protein>
    <recommendedName>
        <fullName evidence="8 9">L-fuculokinase</fullName>
        <ecNumber evidence="8 9">2.7.1.51</ecNumber>
    </recommendedName>
    <alternativeName>
        <fullName evidence="8">L-fuculose kinase</fullName>
    </alternativeName>
</protein>
<keyword evidence="4 8" id="KW-0418">Kinase</keyword>
<evidence type="ECO:0000256" key="1">
    <source>
        <dbReference type="ARBA" id="ARBA00009156"/>
    </source>
</evidence>
<dbReference type="EC" id="2.7.1.51" evidence="8 9"/>
<dbReference type="InterPro" id="IPR043129">
    <property type="entry name" value="ATPase_NBD"/>
</dbReference>
<dbReference type="HAMAP" id="MF_00986">
    <property type="entry name" value="Fuculokinase"/>
    <property type="match status" value="1"/>
</dbReference>
<dbReference type="Pfam" id="PF00370">
    <property type="entry name" value="FGGY_N"/>
    <property type="match status" value="1"/>
</dbReference>
<dbReference type="InterPro" id="IPR018483">
    <property type="entry name" value="Carb_kinase_FGGY_CS"/>
</dbReference>
<dbReference type="InterPro" id="IPR018485">
    <property type="entry name" value="FGGY_C"/>
</dbReference>
<dbReference type="GO" id="GO:0008737">
    <property type="term" value="F:L-fuculokinase activity"/>
    <property type="evidence" value="ECO:0007669"/>
    <property type="project" value="UniProtKB-EC"/>
</dbReference>
<evidence type="ECO:0000256" key="6">
    <source>
        <dbReference type="ARBA" id="ARBA00023253"/>
    </source>
</evidence>
<comment type="caution">
    <text evidence="12">The sequence shown here is derived from an EMBL/GenBank/DDBJ whole genome shotgun (WGS) entry which is preliminary data.</text>
</comment>
<dbReference type="EMBL" id="JAPFCC010000001">
    <property type="protein sequence ID" value="MCW7555243.1"/>
    <property type="molecule type" value="Genomic_DNA"/>
</dbReference>
<evidence type="ECO:0000259" key="10">
    <source>
        <dbReference type="Pfam" id="PF00370"/>
    </source>
</evidence>
<comment type="function">
    <text evidence="8">Catalyzes the phosphorylation of L-fuculose.</text>
</comment>
<sequence length="472" mass="50947">MRQDVVIVLDCGATNVRAIAIDTRGHVAAKAARPNATSPSIENTSWLVWPLDDLFKKLCLCCQDVVQTVSPEQVKGITVTTFGVDGGLVDNNGELIYPVISWKCPRSSTFMQHLERYFNPEEVVVRTGVGHFAFNTLNKLIWFKENRPELLTSACGWMFISSLFTHKLTGRMTNDATMAGTAQLTDLNTQSFSKTILSALGISTSFFPELVQAGEVIGLLLPKPAETLGLQPGIPVISAGHDTQFAVFGSGASEDQPVLSSGSWEILMARTRKISSLSSNSPGNGFTCEWDAQKGCYNPGVQWLASAVLEWIGRQFYPELEGSEKYTGMIHEASSVPPGCNGVSVNPDFLTGENDKTCGAISGLTLNTQRGSIYRAALEGLSGKLKASLQLLEQVGNFSAAELILVGGGSKNQLWNQIKADTLQIPIKVLREADTTALGASMFTMTGAGLFESPESARAAFDLKYQTIYPGR</sequence>
<dbReference type="InterPro" id="IPR013450">
    <property type="entry name" value="Fuculokinase"/>
</dbReference>
<dbReference type="NCBIfam" id="TIGR02628">
    <property type="entry name" value="fuculo_kin_coli"/>
    <property type="match status" value="1"/>
</dbReference>
<dbReference type="PANTHER" id="PTHR43095">
    <property type="entry name" value="SUGAR KINASE"/>
    <property type="match status" value="1"/>
</dbReference>
<evidence type="ECO:0000313" key="12">
    <source>
        <dbReference type="EMBL" id="MCW7555243.1"/>
    </source>
</evidence>
<keyword evidence="3 8" id="KW-0547">Nucleotide-binding</keyword>
<dbReference type="CDD" id="cd07773">
    <property type="entry name" value="ASKHA_NBD_FGGY_FK"/>
    <property type="match status" value="1"/>
</dbReference>
<proteinExistence type="inferred from homology"/>
<evidence type="ECO:0000256" key="3">
    <source>
        <dbReference type="ARBA" id="ARBA00022741"/>
    </source>
</evidence>
<comment type="pathway">
    <text evidence="8">Carbohydrate degradation; L-fucose degradation; L-lactaldehyde and glycerone phosphate from L-fucose: step 2/3.</text>
</comment>
<evidence type="ECO:0000256" key="4">
    <source>
        <dbReference type="ARBA" id="ARBA00022777"/>
    </source>
</evidence>
<dbReference type="Pfam" id="PF02782">
    <property type="entry name" value="FGGY_C"/>
    <property type="match status" value="1"/>
</dbReference>
<evidence type="ECO:0000259" key="11">
    <source>
        <dbReference type="Pfam" id="PF02782"/>
    </source>
</evidence>
<evidence type="ECO:0000256" key="8">
    <source>
        <dbReference type="HAMAP-Rule" id="MF_00986"/>
    </source>
</evidence>
<dbReference type="PIRSF" id="PIRSF000538">
    <property type="entry name" value="GlpK"/>
    <property type="match status" value="1"/>
</dbReference>
<dbReference type="InterPro" id="IPR050406">
    <property type="entry name" value="FGGY_Carb_Kinase"/>
</dbReference>
<comment type="catalytic activity">
    <reaction evidence="8">
        <text>L-fuculose + ATP = L-fuculose 1-phosphate + ADP + H(+)</text>
        <dbReference type="Rhea" id="RHEA:12376"/>
        <dbReference type="ChEBI" id="CHEBI:15378"/>
        <dbReference type="ChEBI" id="CHEBI:17617"/>
        <dbReference type="ChEBI" id="CHEBI:30616"/>
        <dbReference type="ChEBI" id="CHEBI:57846"/>
        <dbReference type="ChEBI" id="CHEBI:456216"/>
        <dbReference type="EC" id="2.7.1.51"/>
    </reaction>
</comment>
<keyword evidence="5 8" id="KW-0067">ATP-binding</keyword>
<evidence type="ECO:0000256" key="7">
    <source>
        <dbReference type="ARBA" id="ARBA00023277"/>
    </source>
</evidence>
<comment type="cofactor">
    <cofactor evidence="8">
        <name>a divalent metal cation</name>
        <dbReference type="ChEBI" id="CHEBI:60240"/>
    </cofactor>
</comment>
<dbReference type="SUPFAM" id="SSF53067">
    <property type="entry name" value="Actin-like ATPase domain"/>
    <property type="match status" value="2"/>
</dbReference>
<dbReference type="InterPro" id="IPR018484">
    <property type="entry name" value="FGGY_N"/>
</dbReference>
<keyword evidence="13" id="KW-1185">Reference proteome</keyword>
<feature type="domain" description="Carbohydrate kinase FGGY C-terminal" evidence="11">
    <location>
        <begin position="259"/>
        <end position="445"/>
    </location>
</feature>
<dbReference type="Proteomes" id="UP001209854">
    <property type="component" value="Unassembled WGS sequence"/>
</dbReference>
<dbReference type="PROSITE" id="PS00933">
    <property type="entry name" value="FGGY_KINASES_1"/>
    <property type="match status" value="1"/>
</dbReference>
<dbReference type="InterPro" id="IPR000577">
    <property type="entry name" value="Carb_kinase_FGGY"/>
</dbReference>
<accession>A0ABT3N0S7</accession>
<evidence type="ECO:0000313" key="13">
    <source>
        <dbReference type="Proteomes" id="UP001209854"/>
    </source>
</evidence>
<evidence type="ECO:0000256" key="2">
    <source>
        <dbReference type="ARBA" id="ARBA00022679"/>
    </source>
</evidence>
<reference evidence="12 13" key="1">
    <citation type="submission" date="2022-10" db="EMBL/GenBank/DDBJ databases">
        <title>High-quality genome sequences of two octocoral-associated bacteria, Endozoicomonas euniceicola EF212 and Endozoicomonas gorgoniicola PS125.</title>
        <authorList>
            <person name="Chiou Y.-J."/>
            <person name="Chen Y.-H."/>
        </authorList>
    </citation>
    <scope>NUCLEOTIDE SEQUENCE [LARGE SCALE GENOMIC DNA]</scope>
    <source>
        <strain evidence="12 13">PS125</strain>
    </source>
</reference>
<name>A0ABT3N0S7_9GAMM</name>
<comment type="similarity">
    <text evidence="1 8">Belongs to the FGGY kinase family.</text>
</comment>
<evidence type="ECO:0000256" key="5">
    <source>
        <dbReference type="ARBA" id="ARBA00022840"/>
    </source>
</evidence>
<dbReference type="RefSeq" id="WP_262565015.1">
    <property type="nucleotide sequence ID" value="NZ_JAPFCC010000001.1"/>
</dbReference>
<dbReference type="Gene3D" id="3.30.420.40">
    <property type="match status" value="2"/>
</dbReference>
<dbReference type="PANTHER" id="PTHR43095:SF5">
    <property type="entry name" value="XYLULOSE KINASE"/>
    <property type="match status" value="1"/>
</dbReference>
<organism evidence="12 13">
    <name type="scientific">Endozoicomonas gorgoniicola</name>
    <dbReference type="NCBI Taxonomy" id="1234144"/>
    <lineage>
        <taxon>Bacteria</taxon>
        <taxon>Pseudomonadati</taxon>
        <taxon>Pseudomonadota</taxon>
        <taxon>Gammaproteobacteria</taxon>
        <taxon>Oceanospirillales</taxon>
        <taxon>Endozoicomonadaceae</taxon>
        <taxon>Endozoicomonas</taxon>
    </lineage>
</organism>
<keyword evidence="2 8" id="KW-0808">Transferase</keyword>